<organism evidence="4 5">
    <name type="scientific">candidate division KSB3 bacterium</name>
    <dbReference type="NCBI Taxonomy" id="2044937"/>
    <lineage>
        <taxon>Bacteria</taxon>
        <taxon>candidate division KSB3</taxon>
    </lineage>
</organism>
<dbReference type="InterPro" id="IPR002811">
    <property type="entry name" value="Asp_DH"/>
</dbReference>
<evidence type="ECO:0000313" key="5">
    <source>
        <dbReference type="Proteomes" id="UP000649604"/>
    </source>
</evidence>
<dbReference type="Proteomes" id="UP000649604">
    <property type="component" value="Unassembled WGS sequence"/>
</dbReference>
<reference evidence="4" key="1">
    <citation type="submission" date="2019-11" db="EMBL/GenBank/DDBJ databases">
        <title>Microbial mats filling the niche in hypersaline microbial mats.</title>
        <authorList>
            <person name="Wong H.L."/>
            <person name="Macleod F.I."/>
            <person name="White R.A. III"/>
            <person name="Burns B.P."/>
        </authorList>
    </citation>
    <scope>NUCLEOTIDE SEQUENCE</scope>
    <source>
        <strain evidence="4">Rbin_158</strain>
    </source>
</reference>
<evidence type="ECO:0000259" key="2">
    <source>
        <dbReference type="Pfam" id="PF01958"/>
    </source>
</evidence>
<protein>
    <submittedName>
        <fullName evidence="4">DUF108 domain-containing protein</fullName>
    </submittedName>
</protein>
<name>A0A9D5Q527_9BACT</name>
<dbReference type="Pfam" id="PF03447">
    <property type="entry name" value="NAD_binding_3"/>
    <property type="match status" value="1"/>
</dbReference>
<accession>A0A9D5Q527</accession>
<dbReference type="SUPFAM" id="SSF55347">
    <property type="entry name" value="Glyceraldehyde-3-phosphate dehydrogenase-like, C-terminal domain"/>
    <property type="match status" value="1"/>
</dbReference>
<evidence type="ECO:0000259" key="3">
    <source>
        <dbReference type="Pfam" id="PF03447"/>
    </source>
</evidence>
<dbReference type="PANTHER" id="PTHR31873:SF6">
    <property type="entry name" value="ASPARTATE DEHYDROGENASE DOMAIN-CONTAINING PROTEIN"/>
    <property type="match status" value="1"/>
</dbReference>
<feature type="domain" description="Aspartate dehydrogenase" evidence="2">
    <location>
        <begin position="164"/>
        <end position="230"/>
    </location>
</feature>
<sequence length="264" mass="28599">MAIQRSIGLIGHGLIGSYIYERITSDPNSSLRIGFVYDQDPARTADLPPEIVLERVEDFPPKEVDMVCELAHPDVSKQYGVLFLQQTDYFVLSVTAMADAELEHTLRETALNAGTHVFIPHGGVMGLDAIIDGRDMWERVGIVMKKNPKNLDFARSGIDPSTIQQETLIYEGPTRGVCPKFPRNVNTHATLALGGIGFDRTHSTLIADPALNAAVMEIYAQGGGVDLELKRSEAITGVSGASTPWSVLQSILSTAPKAPGIQLC</sequence>
<dbReference type="AlphaFoldDB" id="A0A9D5Q527"/>
<comment type="similarity">
    <text evidence="1">Belongs to the L-aspartate dehydrogenase family.</text>
</comment>
<dbReference type="InterPro" id="IPR036291">
    <property type="entry name" value="NAD(P)-bd_dom_sf"/>
</dbReference>
<dbReference type="GO" id="GO:0050661">
    <property type="term" value="F:NADP binding"/>
    <property type="evidence" value="ECO:0007669"/>
    <property type="project" value="InterPro"/>
</dbReference>
<dbReference type="Gene3D" id="3.40.50.720">
    <property type="entry name" value="NAD(P)-binding Rossmann-like Domain"/>
    <property type="match status" value="1"/>
</dbReference>
<gene>
    <name evidence="4" type="ORF">GF339_06170</name>
</gene>
<dbReference type="EMBL" id="WJJP01000193">
    <property type="protein sequence ID" value="MBD3324150.1"/>
    <property type="molecule type" value="Genomic_DNA"/>
</dbReference>
<dbReference type="SUPFAM" id="SSF51735">
    <property type="entry name" value="NAD(P)-binding Rossmann-fold domains"/>
    <property type="match status" value="1"/>
</dbReference>
<proteinExistence type="inferred from homology"/>
<dbReference type="Pfam" id="PF01958">
    <property type="entry name" value="Asp_DH_C"/>
    <property type="match status" value="1"/>
</dbReference>
<evidence type="ECO:0000313" key="4">
    <source>
        <dbReference type="EMBL" id="MBD3324150.1"/>
    </source>
</evidence>
<dbReference type="GO" id="GO:0033735">
    <property type="term" value="F:aspartate dehydrogenase [NAD(P)+] activity"/>
    <property type="evidence" value="ECO:0007669"/>
    <property type="project" value="InterPro"/>
</dbReference>
<dbReference type="PANTHER" id="PTHR31873">
    <property type="entry name" value="L-ASPARTATE DEHYDROGENASE-RELATED"/>
    <property type="match status" value="1"/>
</dbReference>
<comment type="caution">
    <text evidence="4">The sequence shown here is derived from an EMBL/GenBank/DDBJ whole genome shotgun (WGS) entry which is preliminary data.</text>
</comment>
<dbReference type="InterPro" id="IPR005106">
    <property type="entry name" value="Asp/hSer_DH_NAD-bd"/>
</dbReference>
<dbReference type="GO" id="GO:0009435">
    <property type="term" value="P:NAD+ biosynthetic process"/>
    <property type="evidence" value="ECO:0007669"/>
    <property type="project" value="InterPro"/>
</dbReference>
<evidence type="ECO:0000256" key="1">
    <source>
        <dbReference type="ARBA" id="ARBA00008331"/>
    </source>
</evidence>
<feature type="domain" description="Aspartate/homoserine dehydrogenase NAD-binding" evidence="3">
    <location>
        <begin position="11"/>
        <end position="120"/>
    </location>
</feature>
<dbReference type="Gene3D" id="3.30.360.10">
    <property type="entry name" value="Dihydrodipicolinate Reductase, domain 2"/>
    <property type="match status" value="1"/>
</dbReference>